<keyword evidence="1" id="KW-0472">Membrane</keyword>
<evidence type="ECO:0000256" key="1">
    <source>
        <dbReference type="SAM" id="Phobius"/>
    </source>
</evidence>
<dbReference type="AlphaFoldDB" id="A0A1M5NEG2"/>
<feature type="transmembrane region" description="Helical" evidence="1">
    <location>
        <begin position="83"/>
        <end position="103"/>
    </location>
</feature>
<name>A0A1M5NEG2_9FIRM</name>
<evidence type="ECO:0000313" key="2">
    <source>
        <dbReference type="EMBL" id="SHG87847.1"/>
    </source>
</evidence>
<dbReference type="Proteomes" id="UP000242329">
    <property type="component" value="Unassembled WGS sequence"/>
</dbReference>
<sequence length="108" mass="11507">MVFGAGAAHAGSGGIFSHPVVAILVVILSIIIFVKFCGWAKNFSLSKGVKKAVYILTGVGLIVFNYLYSMGNKAYAEGDLSRATLALVVSLVWVFIFAFVLMAETKAE</sequence>
<evidence type="ECO:0000313" key="3">
    <source>
        <dbReference type="Proteomes" id="UP000242329"/>
    </source>
</evidence>
<proteinExistence type="predicted"/>
<keyword evidence="1" id="KW-1133">Transmembrane helix</keyword>
<gene>
    <name evidence="2" type="ORF">SAMN02745221_01181</name>
</gene>
<feature type="transmembrane region" description="Helical" evidence="1">
    <location>
        <begin position="20"/>
        <end position="40"/>
    </location>
</feature>
<keyword evidence="1" id="KW-0812">Transmembrane</keyword>
<dbReference type="EMBL" id="FQWY01000016">
    <property type="protein sequence ID" value="SHG87847.1"/>
    <property type="molecule type" value="Genomic_DNA"/>
</dbReference>
<dbReference type="RefSeq" id="WP_073091504.1">
    <property type="nucleotide sequence ID" value="NZ_FQWY01000016.1"/>
</dbReference>
<dbReference type="STRING" id="1123382.SAMN02745221_01181"/>
<feature type="transmembrane region" description="Helical" evidence="1">
    <location>
        <begin position="52"/>
        <end position="71"/>
    </location>
</feature>
<protein>
    <submittedName>
        <fullName evidence="2">Uncharacterized protein</fullName>
    </submittedName>
</protein>
<accession>A0A1M5NEG2</accession>
<reference evidence="3" key="1">
    <citation type="submission" date="2016-11" db="EMBL/GenBank/DDBJ databases">
        <authorList>
            <person name="Varghese N."/>
            <person name="Submissions S."/>
        </authorList>
    </citation>
    <scope>NUCLEOTIDE SEQUENCE [LARGE SCALE GENOMIC DNA]</scope>
    <source>
        <strain evidence="3">DSM 11003</strain>
    </source>
</reference>
<dbReference type="OrthoDB" id="2082240at2"/>
<organism evidence="2 3">
    <name type="scientific">Thermosyntropha lipolytica DSM 11003</name>
    <dbReference type="NCBI Taxonomy" id="1123382"/>
    <lineage>
        <taxon>Bacteria</taxon>
        <taxon>Bacillati</taxon>
        <taxon>Bacillota</taxon>
        <taxon>Clostridia</taxon>
        <taxon>Eubacteriales</taxon>
        <taxon>Syntrophomonadaceae</taxon>
        <taxon>Thermosyntropha</taxon>
    </lineage>
</organism>
<keyword evidence="3" id="KW-1185">Reference proteome</keyword>